<protein>
    <recommendedName>
        <fullName evidence="2">N-acetyltransferase domain-containing protein</fullName>
    </recommendedName>
</protein>
<gene>
    <name evidence="3" type="ORF">CCAM_LOCUS7039</name>
</gene>
<dbReference type="EMBL" id="OOIL02000450">
    <property type="protein sequence ID" value="VFQ65263.1"/>
    <property type="molecule type" value="Genomic_DNA"/>
</dbReference>
<dbReference type="InterPro" id="IPR000182">
    <property type="entry name" value="GNAT_dom"/>
</dbReference>
<evidence type="ECO:0000313" key="3">
    <source>
        <dbReference type="EMBL" id="VFQ65263.1"/>
    </source>
</evidence>
<dbReference type="Gene3D" id="3.40.630.30">
    <property type="match status" value="1"/>
</dbReference>
<dbReference type="PROSITE" id="PS51186">
    <property type="entry name" value="GNAT"/>
    <property type="match status" value="1"/>
</dbReference>
<dbReference type="SUPFAM" id="SSF55729">
    <property type="entry name" value="Acyl-CoA N-acyltransferases (Nat)"/>
    <property type="match status" value="1"/>
</dbReference>
<dbReference type="Proteomes" id="UP000595140">
    <property type="component" value="Unassembled WGS sequence"/>
</dbReference>
<accession>A0A484KHL4</accession>
<sequence length="273" mass="30379">MSGSDLREEQPPPTSSDGGEGFSSEYKEHGVTLRLMDLSDAEEYLECLSDEKASQFCSWDAYRSKESVEEYILHDVLRHPWYRGICVDGKIAGSISVQPFRGDDRCRAEIGYALASKYWGKGIGTKAVKMAAASVFVEWPELERLQAVVDVENRGSQRVLEKAGFTREGVLRKYYLLKGKPRDAFMFSLVSTDPPAQIIIDLYVGLGIIMDKYEDNNNDDFYVESKSGKKPRAISRGMLLGLGIYHYGAAWDSGQGVTLVGIYHSGSELTTLA</sequence>
<feature type="domain" description="N-acetyltransferase" evidence="2">
    <location>
        <begin position="31"/>
        <end position="183"/>
    </location>
</feature>
<dbReference type="InterPro" id="IPR016181">
    <property type="entry name" value="Acyl_CoA_acyltransferase"/>
</dbReference>
<keyword evidence="4" id="KW-1185">Reference proteome</keyword>
<dbReference type="GO" id="GO:0016747">
    <property type="term" value="F:acyltransferase activity, transferring groups other than amino-acyl groups"/>
    <property type="evidence" value="ECO:0007669"/>
    <property type="project" value="InterPro"/>
</dbReference>
<dbReference type="CDD" id="cd04301">
    <property type="entry name" value="NAT_SF"/>
    <property type="match status" value="1"/>
</dbReference>
<organism evidence="3 4">
    <name type="scientific">Cuscuta campestris</name>
    <dbReference type="NCBI Taxonomy" id="132261"/>
    <lineage>
        <taxon>Eukaryota</taxon>
        <taxon>Viridiplantae</taxon>
        <taxon>Streptophyta</taxon>
        <taxon>Embryophyta</taxon>
        <taxon>Tracheophyta</taxon>
        <taxon>Spermatophyta</taxon>
        <taxon>Magnoliopsida</taxon>
        <taxon>eudicotyledons</taxon>
        <taxon>Gunneridae</taxon>
        <taxon>Pentapetalae</taxon>
        <taxon>asterids</taxon>
        <taxon>lamiids</taxon>
        <taxon>Solanales</taxon>
        <taxon>Convolvulaceae</taxon>
        <taxon>Cuscuteae</taxon>
        <taxon>Cuscuta</taxon>
        <taxon>Cuscuta subgen. Grammica</taxon>
        <taxon>Cuscuta sect. Cleistogrammica</taxon>
    </lineage>
</organism>
<name>A0A484KHL4_9ASTE</name>
<dbReference type="AlphaFoldDB" id="A0A484KHL4"/>
<dbReference type="Pfam" id="PF13302">
    <property type="entry name" value="Acetyltransf_3"/>
    <property type="match status" value="1"/>
</dbReference>
<evidence type="ECO:0000256" key="1">
    <source>
        <dbReference type="SAM" id="MobiDB-lite"/>
    </source>
</evidence>
<dbReference type="PANTHER" id="PTHR46067:SF26">
    <property type="entry name" value="N-ACETYLTRANSFERASE DOMAIN-CONTAINING PROTEIN"/>
    <property type="match status" value="1"/>
</dbReference>
<feature type="compositionally biased region" description="Basic and acidic residues" evidence="1">
    <location>
        <begin position="1"/>
        <end position="10"/>
    </location>
</feature>
<evidence type="ECO:0000259" key="2">
    <source>
        <dbReference type="PROSITE" id="PS51186"/>
    </source>
</evidence>
<proteinExistence type="predicted"/>
<dbReference type="PANTHER" id="PTHR46067">
    <property type="entry name" value="ACYL-COA N-ACYLTRANSFERASES (NAT) SUPERFAMILY PROTEIN"/>
    <property type="match status" value="1"/>
</dbReference>
<feature type="region of interest" description="Disordered" evidence="1">
    <location>
        <begin position="1"/>
        <end position="24"/>
    </location>
</feature>
<evidence type="ECO:0000313" key="4">
    <source>
        <dbReference type="Proteomes" id="UP000595140"/>
    </source>
</evidence>
<reference evidence="3 4" key="1">
    <citation type="submission" date="2018-04" db="EMBL/GenBank/DDBJ databases">
        <authorList>
            <person name="Vogel A."/>
        </authorList>
    </citation>
    <scope>NUCLEOTIDE SEQUENCE [LARGE SCALE GENOMIC DNA]</scope>
</reference>
<dbReference type="OrthoDB" id="630895at2759"/>